<gene>
    <name evidence="1" type="ORF">C8D91_0658</name>
</gene>
<dbReference type="AlphaFoldDB" id="A0A4R6XUV5"/>
<comment type="caution">
    <text evidence="1">The sequence shown here is derived from an EMBL/GenBank/DDBJ whole genome shotgun (WGS) entry which is preliminary data.</text>
</comment>
<sequence length="43" mass="4892">MGKKNGFFDKNKAIIVCQLVKSQVVTSGFLVIQHGFYLTFQQK</sequence>
<proteinExistence type="predicted"/>
<keyword evidence="2" id="KW-1185">Reference proteome</keyword>
<evidence type="ECO:0000313" key="2">
    <source>
        <dbReference type="Proteomes" id="UP000295724"/>
    </source>
</evidence>
<dbReference type="Proteomes" id="UP000295724">
    <property type="component" value="Unassembled WGS sequence"/>
</dbReference>
<reference evidence="1 2" key="1">
    <citation type="submission" date="2019-03" db="EMBL/GenBank/DDBJ databases">
        <title>Genomic Encyclopedia of Type Strains, Phase IV (KMG-IV): sequencing the most valuable type-strain genomes for metagenomic binning, comparative biology and taxonomic classification.</title>
        <authorList>
            <person name="Goeker M."/>
        </authorList>
    </citation>
    <scope>NUCLEOTIDE SEQUENCE [LARGE SCALE GENOMIC DNA]</scope>
    <source>
        <strain evidence="1 2">DSM 25488</strain>
    </source>
</reference>
<organism evidence="1 2">
    <name type="scientific">Marinicella litoralis</name>
    <dbReference type="NCBI Taxonomy" id="644220"/>
    <lineage>
        <taxon>Bacteria</taxon>
        <taxon>Pseudomonadati</taxon>
        <taxon>Pseudomonadota</taxon>
        <taxon>Gammaproteobacteria</taxon>
        <taxon>Lysobacterales</taxon>
        <taxon>Marinicellaceae</taxon>
        <taxon>Marinicella</taxon>
    </lineage>
</organism>
<accession>A0A4R6XUV5</accession>
<name>A0A4R6XUV5_9GAMM</name>
<protein>
    <submittedName>
        <fullName evidence="1">Uncharacterized protein</fullName>
    </submittedName>
</protein>
<dbReference type="EMBL" id="SNZB01000001">
    <property type="protein sequence ID" value="TDR23792.1"/>
    <property type="molecule type" value="Genomic_DNA"/>
</dbReference>
<evidence type="ECO:0000313" key="1">
    <source>
        <dbReference type="EMBL" id="TDR23792.1"/>
    </source>
</evidence>